<reference evidence="1 2" key="1">
    <citation type="submission" date="2020-02" db="EMBL/GenBank/DDBJ databases">
        <title>Partial ammonium oxidation to N2 by heterotrophic bacteria.</title>
        <authorList>
            <person name="Wu M."/>
        </authorList>
    </citation>
    <scope>NUCLEOTIDE SEQUENCE [LARGE SCALE GENOMIC DNA]</scope>
    <source>
        <strain evidence="1 2">HO-1</strain>
    </source>
</reference>
<evidence type="ECO:0000313" key="2">
    <source>
        <dbReference type="Proteomes" id="UP000826050"/>
    </source>
</evidence>
<accession>A0ABX8STK8</accession>
<dbReference type="RefSeq" id="WP_003799610.1">
    <property type="nucleotide sequence ID" value="NZ_CP049362.1"/>
</dbReference>
<dbReference type="PANTHER" id="PTHR40045">
    <property type="entry name" value="YCGG FAMILY PROTEIN"/>
    <property type="match status" value="1"/>
</dbReference>
<proteinExistence type="predicted"/>
<dbReference type="PANTHER" id="PTHR40045:SF1">
    <property type="entry name" value="YQCI_YCGG FAMILY PROTEIN"/>
    <property type="match status" value="1"/>
</dbReference>
<name>A0ABX8STK8_9BURK</name>
<dbReference type="Proteomes" id="UP000826050">
    <property type="component" value="Chromosome"/>
</dbReference>
<dbReference type="Pfam" id="PF08892">
    <property type="entry name" value="YqcI_YcgG"/>
    <property type="match status" value="1"/>
</dbReference>
<sequence>MLISQQDLHEKLPSMQAWENTAWNEIEQKIQNPDFPCIFSLKAWKIQSLYLVFCHKGSPGNEYEDFIQGLKSYSEFIITTPESERLFNPLLVVFSPDFHDGHSLLAHGWEALNHAHRHDPSPWPDSVSRNPDDASWSFCFCGIEYFINMSSPEHIQLQNRNLGSHLVFVINARRNFDLVANGQTPDGQATRTRIRDRVADYNQGFRPVELGSYGTVENLEWKQYQLSEPQVPRPAICPFTQKKTGENFA</sequence>
<gene>
    <name evidence="1" type="ORF">FE795_10005</name>
</gene>
<dbReference type="InterPro" id="IPR014988">
    <property type="entry name" value="Uncharacterised_YqcI/YcgG"/>
</dbReference>
<organism evidence="1 2">
    <name type="scientific">Alcaligenes ammonioxydans</name>
    <dbReference type="NCBI Taxonomy" id="2582914"/>
    <lineage>
        <taxon>Bacteria</taxon>
        <taxon>Pseudomonadati</taxon>
        <taxon>Pseudomonadota</taxon>
        <taxon>Betaproteobacteria</taxon>
        <taxon>Burkholderiales</taxon>
        <taxon>Alcaligenaceae</taxon>
        <taxon>Alcaligenes</taxon>
    </lineage>
</organism>
<evidence type="ECO:0000313" key="1">
    <source>
        <dbReference type="EMBL" id="QXX79320.1"/>
    </source>
</evidence>
<protein>
    <submittedName>
        <fullName evidence="1">YqcI/YcgG family protein</fullName>
    </submittedName>
</protein>
<dbReference type="EMBL" id="CP049362">
    <property type="protein sequence ID" value="QXX79320.1"/>
    <property type="molecule type" value="Genomic_DNA"/>
</dbReference>
<keyword evidence="2" id="KW-1185">Reference proteome</keyword>